<feature type="domain" description="Nephrocystin 3-like N-terminal" evidence="10">
    <location>
        <begin position="601"/>
        <end position="755"/>
    </location>
</feature>
<dbReference type="PaxDb" id="5507-FOXG_14507P0"/>
<feature type="transmembrane region" description="Helical" evidence="8">
    <location>
        <begin position="1713"/>
        <end position="1734"/>
    </location>
</feature>
<dbReference type="Pfam" id="PF24883">
    <property type="entry name" value="NPHP3_N"/>
    <property type="match status" value="1"/>
</dbReference>
<dbReference type="InterPro" id="IPR015943">
    <property type="entry name" value="WD40/YVTN_repeat-like_dom_sf"/>
</dbReference>
<organism evidence="11">
    <name type="scientific">Fusarium oxysporum (strain Fo5176)</name>
    <name type="common">Fusarium vascular wilt</name>
    <dbReference type="NCBI Taxonomy" id="660025"/>
    <lineage>
        <taxon>Eukaryota</taxon>
        <taxon>Fungi</taxon>
        <taxon>Dikarya</taxon>
        <taxon>Ascomycota</taxon>
        <taxon>Pezizomycotina</taxon>
        <taxon>Sordariomycetes</taxon>
        <taxon>Hypocreomycetidae</taxon>
        <taxon>Hypocreales</taxon>
        <taxon>Nectriaceae</taxon>
        <taxon>Fusarium</taxon>
        <taxon>Fusarium oxysporum species complex</taxon>
    </lineage>
</organism>
<feature type="region of interest" description="Disordered" evidence="7">
    <location>
        <begin position="246"/>
        <end position="281"/>
    </location>
</feature>
<evidence type="ECO:0000256" key="1">
    <source>
        <dbReference type="ARBA" id="ARBA00022574"/>
    </source>
</evidence>
<feature type="compositionally biased region" description="Polar residues" evidence="7">
    <location>
        <begin position="249"/>
        <end position="265"/>
    </location>
</feature>
<evidence type="ECO:0000256" key="3">
    <source>
        <dbReference type="ARBA" id="ARBA00023054"/>
    </source>
</evidence>
<dbReference type="OrthoDB" id="674604at2759"/>
<dbReference type="InterPro" id="IPR056884">
    <property type="entry name" value="NPHP3-like_N"/>
</dbReference>
<evidence type="ECO:0000256" key="8">
    <source>
        <dbReference type="SAM" id="Phobius"/>
    </source>
</evidence>
<evidence type="ECO:0000256" key="5">
    <source>
        <dbReference type="ARBA" id="ARBA00039789"/>
    </source>
</evidence>
<dbReference type="InterPro" id="IPR036322">
    <property type="entry name" value="WD40_repeat_dom_sf"/>
</dbReference>
<comment type="similarity">
    <text evidence="4">Belongs to the WD repeat MDV1/CAF4 family.</text>
</comment>
<sequence length="1736" mass="193308">MARFILILAALATAAFASTTANKALEKTPVKVTEVNYKVGEVSKCITLSHLQALGQTFTNLNATGDYKLPEIPTTYINDPTACIPESLFDQYFEPIVAISKEQNLLESFDAEKVHGRDLEVRARNCPQIKDAALGRVHSWSCDSAPHPSSCRSCANFSSINFVAACVACAAKANQESIFCCAAAATTFATYYSQVCLEKSLGQPWPSYPKRIIAKIISIHIPVSSRIMSDPKRPSFRAFIRRLNPGKGNESSSDSMGTPASTPPVSQGRLPAGLPSASASSMSVPSVNVAVTKDPLPENVSVGCSASMAEHGDTISTTDYECKDQQVRFQQLWKEAIDNAKASKDGGKLSEVIRVQEQASAEDAEITLSALIKRLETEMKRFGTHKRLTEAMERIVSHLNRFAVVGDIAVSTNPNPAALPWAANLTAGEEIRGKVVEGIAEITVLVFECSVYHELYLASPASTDLPINTNLRQTIIDALSHCVRFLGFALRRQQAAAKAFTDVFRLDDFTGYLKDLIVSKDKLHDASSLCEMHHSSQSRGQLRSLHDLMVDMRLESSERAEEKVKSQLRDLLIDPKDCFDHIYHQHDSFCLEGTRVQVLDDIEQWAHNPSSPTICWLPGLAGTGKSTISRTISRNLKTKSLGASFFFKKDAGNRGNGRHLFSILAYQLALHLPPILPHILEAVKEDHSLTMAPIQIQWQKLILNPLVKLQDEGLTKPIVFVLDALDECDEQDRGEIFRLLLATCPGILRVFLTSRPELDIMGHFANEPLHREIVLHKLQVGTIESDFRVYLRQAMESFVVEYNRTHHQKHLQLSSDWPGEERFQLLLHKALPLFIAAATFVRMIRDRHWAKSPDYKIDFIIDKSSRVNSAYETLYKPVLSLILSGAPDEDQDEVKKSFVDIIGSLVLLASPLSIIPLAKLLGVDTWSISSQVDPLRSVIDVPEDDSPLQLFHLSFRDYILSQSAGNLQVSETETQARLASRCLGLMRGTLKVDICGLLSPGKSHSDIEPSTIDEHLSVEIQRIHDDDDAYSFLQSFFTNWLEVLCLLRRVDDSLRMLQELQSLVDEASGPQVLQFIQDAIQFIRYFRAGIEETPLQIYHSGTIFSPRASIAPTPLEDRHYPDYIMQPSNIDPNWPQSQTLQVLDERLSQMAFLPDNKLASIGHLGELRIWDQRSCSRLHSLSHGFNRGFITILAWYNSRIIAVGWPDMIKIWNLDSGACVRSFPLTRCSGTETIAFSDDRKFICSICRRDLECVAFIHSLDTGKCVSEFEIPDKPSPILLSPKGQWIAAIAQKSMLLSEWSHSTKSSWTVLGPQQEHDIVSFSSDSTLVASLSSTSKMVKVWSTESYECLHMLNFETPIVHDQLALNQDWLVISLDNYRTLVLDMKTGAVSKTVCSYFKAGPVISDDGTLLAGQSLEGAVRVWDLTSRTLTDSTATEQPMGVELVTPFKDDNTILSHSWGKVKIWDMESAICKEELEPEVPLETQTFIAAASGAPVFAILKDTAVEIWDTNPLRHVNTFERTFSCLGERYYCLAISANGERLAVGSSEPGTVEIWDVKNAFLQQTLEVPLANFPCIAFSPDAARIAYTLWETIEVRCLPGLETLTVESEIYRGVSFLRTLTFRGGRLIGVYMNTHVQVWDASTGESIFLLQPSPELPLSNLATSFLNTDAIVQGGRAGDDVLGTYYINQDPAWVMRKGERILWLPPDYRPGSVYMSGTAMVLGTFSGHVLFLYLKE</sequence>
<feature type="compositionally biased region" description="Low complexity" evidence="7">
    <location>
        <begin position="271"/>
        <end position="281"/>
    </location>
</feature>
<dbReference type="SMART" id="SM00320">
    <property type="entry name" value="WD40"/>
    <property type="match status" value="4"/>
</dbReference>
<evidence type="ECO:0000256" key="9">
    <source>
        <dbReference type="SAM" id="SignalP"/>
    </source>
</evidence>
<evidence type="ECO:0000313" key="11">
    <source>
        <dbReference type="EMBL" id="EGU87362.1"/>
    </source>
</evidence>
<evidence type="ECO:0000256" key="4">
    <source>
        <dbReference type="ARBA" id="ARBA00038415"/>
    </source>
</evidence>
<accession>F9F6U6</accession>
<dbReference type="EMBL" id="AFQF01000693">
    <property type="protein sequence ID" value="EGU87362.1"/>
    <property type="molecule type" value="Genomic_DNA"/>
</dbReference>
<evidence type="ECO:0000259" key="10">
    <source>
        <dbReference type="Pfam" id="PF24883"/>
    </source>
</evidence>
<evidence type="ECO:0000256" key="2">
    <source>
        <dbReference type="ARBA" id="ARBA00022737"/>
    </source>
</evidence>
<dbReference type="InterPro" id="IPR027417">
    <property type="entry name" value="P-loop_NTPase"/>
</dbReference>
<comment type="caution">
    <text evidence="11">The sequence shown here is derived from an EMBL/GenBank/DDBJ whole genome shotgun (WGS) entry which is preliminary data.</text>
</comment>
<dbReference type="STRING" id="660025.F9F6U6"/>
<keyword evidence="2" id="KW-0677">Repeat</keyword>
<feature type="chain" id="PRO_5003389150" description="Mitochondrial division protein 1" evidence="9">
    <location>
        <begin position="18"/>
        <end position="1736"/>
    </location>
</feature>
<dbReference type="SUPFAM" id="SSF52540">
    <property type="entry name" value="P-loop containing nucleoside triphosphate hydrolases"/>
    <property type="match status" value="1"/>
</dbReference>
<keyword evidence="8" id="KW-0472">Membrane</keyword>
<name>F9F6U6_FUSOF</name>
<dbReference type="GO" id="GO:1990234">
    <property type="term" value="C:transferase complex"/>
    <property type="evidence" value="ECO:0007669"/>
    <property type="project" value="UniProtKB-ARBA"/>
</dbReference>
<dbReference type="InterPro" id="IPR001680">
    <property type="entry name" value="WD40_rpt"/>
</dbReference>
<keyword evidence="9" id="KW-0732">Signal</keyword>
<feature type="signal peptide" evidence="9">
    <location>
        <begin position="1"/>
        <end position="17"/>
    </location>
</feature>
<evidence type="ECO:0000256" key="7">
    <source>
        <dbReference type="SAM" id="MobiDB-lite"/>
    </source>
</evidence>
<dbReference type="Gene3D" id="2.130.10.10">
    <property type="entry name" value="YVTN repeat-like/Quinoprotein amine dehydrogenase"/>
    <property type="match status" value="3"/>
</dbReference>
<dbReference type="Gene3D" id="3.40.50.300">
    <property type="entry name" value="P-loop containing nucleotide triphosphate hydrolases"/>
    <property type="match status" value="1"/>
</dbReference>
<dbReference type="PANTHER" id="PTHR22847">
    <property type="entry name" value="WD40 REPEAT PROTEIN"/>
    <property type="match status" value="1"/>
</dbReference>
<dbReference type="PANTHER" id="PTHR22847:SF637">
    <property type="entry name" value="WD REPEAT DOMAIN 5B"/>
    <property type="match status" value="1"/>
</dbReference>
<evidence type="ECO:0000256" key="6">
    <source>
        <dbReference type="ARBA" id="ARBA00043913"/>
    </source>
</evidence>
<reference evidence="11" key="1">
    <citation type="journal article" date="2012" name="Mol. Plant Microbe Interact.">
        <title>A highly conserved effector in Fusarium oxysporum is required for full virulence on Arabidopsis.</title>
        <authorList>
            <person name="Thatcher L.F."/>
            <person name="Gardiner D.M."/>
            <person name="Kazan K."/>
            <person name="Manners J."/>
        </authorList>
    </citation>
    <scope>NUCLEOTIDE SEQUENCE [LARGE SCALE GENOMIC DNA]</scope>
    <source>
        <strain evidence="11">Fo5176</strain>
    </source>
</reference>
<keyword evidence="1" id="KW-0853">WD repeat</keyword>
<keyword evidence="8" id="KW-1133">Transmembrane helix</keyword>
<keyword evidence="8" id="KW-0812">Transmembrane</keyword>
<proteinExistence type="inferred from homology"/>
<dbReference type="SUPFAM" id="SSF50978">
    <property type="entry name" value="WD40 repeat-like"/>
    <property type="match status" value="1"/>
</dbReference>
<protein>
    <recommendedName>
        <fullName evidence="5">Mitochondrial division protein 1</fullName>
    </recommendedName>
</protein>
<gene>
    <name evidence="11" type="ORF">FOXB_02121</name>
</gene>
<keyword evidence="3" id="KW-0175">Coiled coil</keyword>
<comment type="function">
    <text evidence="6">Involved in mitochondrial fission. Acts as an adapter protein required to form mitochondrial fission complexes. Formation of these complexes is required to promote constriction and fission of the mitochondrial compartment at a late step in mitochondrial division.</text>
</comment>
<dbReference type="SUPFAM" id="SSF82171">
    <property type="entry name" value="DPP6 N-terminal domain-like"/>
    <property type="match status" value="1"/>
</dbReference>